<dbReference type="CDD" id="cd16841">
    <property type="entry name" value="RraA_family"/>
    <property type="match status" value="1"/>
</dbReference>
<evidence type="ECO:0000256" key="5">
    <source>
        <dbReference type="ARBA" id="ARBA00012213"/>
    </source>
</evidence>
<name>A0ABQ6K6X4_9MICO</name>
<dbReference type="SUPFAM" id="SSF89562">
    <property type="entry name" value="RraA-like"/>
    <property type="match status" value="1"/>
</dbReference>
<comment type="function">
    <text evidence="8">Catalyzes the aldol cleavage of 4-hydroxy-4-methyl-2-oxoglutarate (HMG) into 2 molecules of pyruvate. Also contains a secondary oxaloacetate (OAA) decarboxylase activity due to the common pyruvate enolate transition state formed following C-C bond cleavage in the retro-aldol and decarboxylation reactions.</text>
</comment>
<comment type="subunit">
    <text evidence="4">Homotrimer.</text>
</comment>
<evidence type="ECO:0000256" key="2">
    <source>
        <dbReference type="ARBA" id="ARBA00001968"/>
    </source>
</evidence>
<dbReference type="Gene3D" id="3.50.30.40">
    <property type="entry name" value="Ribonuclease E inhibitor RraA/RraA-like"/>
    <property type="match status" value="1"/>
</dbReference>
<evidence type="ECO:0000256" key="11">
    <source>
        <dbReference type="ARBA" id="ARBA00047973"/>
    </source>
</evidence>
<reference evidence="14" key="1">
    <citation type="journal article" date="2019" name="Int. J. Syst. Evol. Microbiol.">
        <title>The Global Catalogue of Microorganisms (GCM) 10K type strain sequencing project: providing services to taxonomists for standard genome sequencing and annotation.</title>
        <authorList>
            <consortium name="The Broad Institute Genomics Platform"/>
            <consortium name="The Broad Institute Genome Sequencing Center for Infectious Disease"/>
            <person name="Wu L."/>
            <person name="Ma J."/>
        </authorList>
    </citation>
    <scope>NUCLEOTIDE SEQUENCE [LARGE SCALE GENOMIC DNA]</scope>
    <source>
        <strain evidence="14">NBRC 108894</strain>
    </source>
</reference>
<gene>
    <name evidence="13" type="ORF">GCM10025881_21840</name>
</gene>
<proteinExistence type="inferred from homology"/>
<evidence type="ECO:0000256" key="4">
    <source>
        <dbReference type="ARBA" id="ARBA00011233"/>
    </source>
</evidence>
<evidence type="ECO:0000256" key="1">
    <source>
        <dbReference type="ARBA" id="ARBA00001342"/>
    </source>
</evidence>
<dbReference type="NCBIfam" id="NF006093">
    <property type="entry name" value="PRK08245.1"/>
    <property type="match status" value="1"/>
</dbReference>
<evidence type="ECO:0000256" key="9">
    <source>
        <dbReference type="ARBA" id="ARBA00030169"/>
    </source>
</evidence>
<protein>
    <recommendedName>
        <fullName evidence="7">Putative 4-hydroxy-4-methyl-2-oxoglutarate aldolase</fullName>
        <ecNumber evidence="6">4.1.1.112</ecNumber>
        <ecNumber evidence="5">4.1.3.17</ecNumber>
    </recommendedName>
    <alternativeName>
        <fullName evidence="10">Oxaloacetate decarboxylase</fullName>
    </alternativeName>
    <alternativeName>
        <fullName evidence="9">RraA-like protein</fullName>
    </alternativeName>
</protein>
<evidence type="ECO:0000259" key="12">
    <source>
        <dbReference type="Pfam" id="PF01557"/>
    </source>
</evidence>
<dbReference type="InterPro" id="IPR036663">
    <property type="entry name" value="Fumarylacetoacetase_C_sf"/>
</dbReference>
<evidence type="ECO:0000313" key="14">
    <source>
        <dbReference type="Proteomes" id="UP001157034"/>
    </source>
</evidence>
<dbReference type="NCBIfam" id="NF009399">
    <property type="entry name" value="PRK12764.1"/>
    <property type="match status" value="1"/>
</dbReference>
<evidence type="ECO:0000256" key="8">
    <source>
        <dbReference type="ARBA" id="ARBA00025046"/>
    </source>
</evidence>
<dbReference type="PANTHER" id="PTHR33254">
    <property type="entry name" value="4-HYDROXY-4-METHYL-2-OXOGLUTARATE ALDOLASE 3-RELATED"/>
    <property type="match status" value="1"/>
</dbReference>
<evidence type="ECO:0000256" key="10">
    <source>
        <dbReference type="ARBA" id="ARBA00032305"/>
    </source>
</evidence>
<evidence type="ECO:0000256" key="6">
    <source>
        <dbReference type="ARBA" id="ARBA00012947"/>
    </source>
</evidence>
<evidence type="ECO:0000256" key="3">
    <source>
        <dbReference type="ARBA" id="ARBA00008621"/>
    </source>
</evidence>
<comment type="cofactor">
    <cofactor evidence="2">
        <name>a divalent metal cation</name>
        <dbReference type="ChEBI" id="CHEBI:60240"/>
    </cofactor>
</comment>
<dbReference type="Pfam" id="PF03737">
    <property type="entry name" value="RraA-like"/>
    <property type="match status" value="1"/>
</dbReference>
<dbReference type="PANTHER" id="PTHR33254:SF16">
    <property type="entry name" value="BLR3842 PROTEIN"/>
    <property type="match status" value="1"/>
</dbReference>
<accession>A0ABQ6K6X4</accession>
<comment type="similarity">
    <text evidence="3">Belongs to the class II aldolase/RraA-like family.</text>
</comment>
<comment type="catalytic activity">
    <reaction evidence="11">
        <text>oxaloacetate + H(+) = pyruvate + CO2</text>
        <dbReference type="Rhea" id="RHEA:15641"/>
        <dbReference type="ChEBI" id="CHEBI:15361"/>
        <dbReference type="ChEBI" id="CHEBI:15378"/>
        <dbReference type="ChEBI" id="CHEBI:16452"/>
        <dbReference type="ChEBI" id="CHEBI:16526"/>
        <dbReference type="EC" id="4.1.1.112"/>
    </reaction>
</comment>
<feature type="domain" description="Fumarylacetoacetase-like C-terminal" evidence="12">
    <location>
        <begin position="1"/>
        <end position="81"/>
    </location>
</feature>
<dbReference type="EC" id="4.1.1.112" evidence="6"/>
<organism evidence="13 14">
    <name type="scientific">Pseudolysinimonas kribbensis</name>
    <dbReference type="NCBI Taxonomy" id="433641"/>
    <lineage>
        <taxon>Bacteria</taxon>
        <taxon>Bacillati</taxon>
        <taxon>Actinomycetota</taxon>
        <taxon>Actinomycetes</taxon>
        <taxon>Micrococcales</taxon>
        <taxon>Microbacteriaceae</taxon>
        <taxon>Pseudolysinimonas</taxon>
    </lineage>
</organism>
<dbReference type="Pfam" id="PF01557">
    <property type="entry name" value="FAA_hydrolase"/>
    <property type="match status" value="1"/>
</dbReference>
<dbReference type="Proteomes" id="UP001157034">
    <property type="component" value="Unassembled WGS sequence"/>
</dbReference>
<sequence>MRTWRNGELVQDDDTSHLLFDLGRLVADLSQLLTLEPGDVILTGTPAGASVAVPGDVLEVEVDAPTAPGAPTSGRLRTTVVEGDVPFGDFGAAPSIDDEQRAEAWGSREAAGLAPGFELAPELRAALLSVSTATLSSQLRKRGYDDVAIEGVHGVVPGRRMVGRARTLRFVPYRPDLHAAHGGGFTTHKRAFDTLRAGEVLVMEARGELGTGTVGDILALRAQRLGAAGIVTDGGVRDTAAVAAIDIPTFAAGSHPAVLGRRHVPWDADITISCGGAAVQPGDVIVGDDDGVIVIPAALAVEVARDAVEQEREEAFIAEQVAAGASVEGLYPMNAEWRRRYGSWQS</sequence>
<evidence type="ECO:0000313" key="13">
    <source>
        <dbReference type="EMBL" id="GMA95360.1"/>
    </source>
</evidence>
<dbReference type="EC" id="4.1.3.17" evidence="5"/>
<comment type="catalytic activity">
    <reaction evidence="1">
        <text>4-hydroxy-4-methyl-2-oxoglutarate = 2 pyruvate</text>
        <dbReference type="Rhea" id="RHEA:22748"/>
        <dbReference type="ChEBI" id="CHEBI:15361"/>
        <dbReference type="ChEBI" id="CHEBI:58276"/>
        <dbReference type="EC" id="4.1.3.17"/>
    </reaction>
</comment>
<dbReference type="InterPro" id="IPR005493">
    <property type="entry name" value="RraA/RraA-like"/>
</dbReference>
<comment type="caution">
    <text evidence="13">The sequence shown here is derived from an EMBL/GenBank/DDBJ whole genome shotgun (WGS) entry which is preliminary data.</text>
</comment>
<keyword evidence="14" id="KW-1185">Reference proteome</keyword>
<dbReference type="SUPFAM" id="SSF56529">
    <property type="entry name" value="FAH"/>
    <property type="match status" value="1"/>
</dbReference>
<dbReference type="InterPro" id="IPR011234">
    <property type="entry name" value="Fumarylacetoacetase-like_C"/>
</dbReference>
<evidence type="ECO:0000256" key="7">
    <source>
        <dbReference type="ARBA" id="ARBA00016549"/>
    </source>
</evidence>
<dbReference type="EMBL" id="BSVB01000001">
    <property type="protein sequence ID" value="GMA95360.1"/>
    <property type="molecule type" value="Genomic_DNA"/>
</dbReference>
<dbReference type="Gene3D" id="3.90.850.10">
    <property type="entry name" value="Fumarylacetoacetase-like, C-terminal domain"/>
    <property type="match status" value="1"/>
</dbReference>
<dbReference type="InterPro" id="IPR036704">
    <property type="entry name" value="RraA/RraA-like_sf"/>
</dbReference>